<sequence length="190" mass="20915">MKTSLLALALLATLPFAASAAEGLSYNYVEGGYIKTDASGGDADGWAVKGSYAINPNFSVFGDFNRQKTDFGDVDVDQWRIGAGYNHEISTSTDLVTRVAYNRFDPEFGSKFNGYSAEAGIRTAFNPYLEVYALGGYEDYTKKNGINPDGEFYGRLGAQAKLNQNWGLSADLKMNRDGDKEWFVGPRFSW</sequence>
<evidence type="ECO:0000259" key="3">
    <source>
        <dbReference type="Pfam" id="PF13505"/>
    </source>
</evidence>
<dbReference type="InterPro" id="IPR027385">
    <property type="entry name" value="Beta-barrel_OMP"/>
</dbReference>
<keyword evidence="1 2" id="KW-0732">Signal</keyword>
<evidence type="ECO:0000313" key="5">
    <source>
        <dbReference type="Proteomes" id="UP000046187"/>
    </source>
</evidence>
<dbReference type="InterPro" id="IPR023614">
    <property type="entry name" value="Porin_dom_sf"/>
</dbReference>
<gene>
    <name evidence="4" type="ORF">XTALMG727_1684</name>
</gene>
<dbReference type="NCBIfam" id="NF041455">
    <property type="entry name" value="DSF_Ax21"/>
    <property type="match status" value="1"/>
</dbReference>
<name>A0A0K2ZL05_9XANT</name>
<feature type="domain" description="Outer membrane protein beta-barrel" evidence="3">
    <location>
        <begin position="7"/>
        <end position="172"/>
    </location>
</feature>
<accession>A0A0K2ZL05</accession>
<dbReference type="EMBL" id="CXOI01000024">
    <property type="protein sequence ID" value="CTP86456.1"/>
    <property type="molecule type" value="Genomic_DNA"/>
</dbReference>
<keyword evidence="5" id="KW-1185">Reference proteome</keyword>
<dbReference type="Pfam" id="PF13505">
    <property type="entry name" value="OMP_b-brl"/>
    <property type="match status" value="1"/>
</dbReference>
<evidence type="ECO:0000256" key="1">
    <source>
        <dbReference type="ARBA" id="ARBA00022729"/>
    </source>
</evidence>
<reference evidence="5" key="1">
    <citation type="submission" date="2015-07" db="EMBL/GenBank/DDBJ databases">
        <authorList>
            <person name="Wibberg D."/>
        </authorList>
    </citation>
    <scope>NUCLEOTIDE SEQUENCE [LARGE SCALE GENOMIC DNA]</scope>
</reference>
<evidence type="ECO:0000256" key="2">
    <source>
        <dbReference type="SAM" id="SignalP"/>
    </source>
</evidence>
<feature type="signal peptide" evidence="2">
    <location>
        <begin position="1"/>
        <end position="20"/>
    </location>
</feature>
<dbReference type="SUPFAM" id="SSF56935">
    <property type="entry name" value="Porins"/>
    <property type="match status" value="1"/>
</dbReference>
<feature type="chain" id="PRO_5005492572" description="Outer membrane protein beta-barrel domain-containing protein" evidence="2">
    <location>
        <begin position="21"/>
        <end position="190"/>
    </location>
</feature>
<organism evidence="4 5">
    <name type="scientific">Xanthomonas graminis pv. arrhenatheri LMG 727</name>
    <dbReference type="NCBI Taxonomy" id="1195923"/>
    <lineage>
        <taxon>Bacteria</taxon>
        <taxon>Pseudomonadati</taxon>
        <taxon>Pseudomonadota</taxon>
        <taxon>Gammaproteobacteria</taxon>
        <taxon>Lysobacterales</taxon>
        <taxon>Lysobacteraceae</taxon>
        <taxon>Xanthomonas</taxon>
        <taxon>Xanthomonas translucens group</taxon>
        <taxon>Xanthomonas graminis</taxon>
    </lineage>
</organism>
<protein>
    <recommendedName>
        <fullName evidence="3">Outer membrane protein beta-barrel domain-containing protein</fullName>
    </recommendedName>
</protein>
<dbReference type="RefSeq" id="WP_053835023.1">
    <property type="nucleotide sequence ID" value="NZ_CXOI01000024.1"/>
</dbReference>
<dbReference type="Gene3D" id="2.40.160.10">
    <property type="entry name" value="Porin"/>
    <property type="match status" value="1"/>
</dbReference>
<evidence type="ECO:0000313" key="4">
    <source>
        <dbReference type="EMBL" id="CTP86456.1"/>
    </source>
</evidence>
<proteinExistence type="predicted"/>
<dbReference type="NCBIfam" id="TIGR04273">
    <property type="entry name" value="Y_sulf_Ax21"/>
    <property type="match status" value="1"/>
</dbReference>
<dbReference type="InterPro" id="IPR026364">
    <property type="entry name" value="Ax21"/>
</dbReference>
<dbReference type="Proteomes" id="UP000046187">
    <property type="component" value="Unassembled WGS sequence"/>
</dbReference>
<dbReference type="AlphaFoldDB" id="A0A0K2ZL05"/>